<dbReference type="EMBL" id="CP022753">
    <property type="protein sequence ID" value="ASU86461.1"/>
    <property type="molecule type" value="Genomic_DNA"/>
</dbReference>
<feature type="transmembrane region" description="Helical" evidence="4">
    <location>
        <begin position="188"/>
        <end position="208"/>
    </location>
</feature>
<dbReference type="SUPFAM" id="SSF56300">
    <property type="entry name" value="Metallo-dependent phosphatases"/>
    <property type="match status" value="1"/>
</dbReference>
<evidence type="ECO:0000256" key="1">
    <source>
        <dbReference type="ARBA" id="ARBA00022723"/>
    </source>
</evidence>
<dbReference type="KEGG" id="ngv:CDO52_26865"/>
<dbReference type="InterPro" id="IPR051158">
    <property type="entry name" value="Metallophosphoesterase_sf"/>
</dbReference>
<feature type="transmembrane region" description="Helical" evidence="4">
    <location>
        <begin position="215"/>
        <end position="236"/>
    </location>
</feature>
<dbReference type="GO" id="GO:0008758">
    <property type="term" value="F:UDP-2,3-diacylglucosamine hydrolase activity"/>
    <property type="evidence" value="ECO:0007669"/>
    <property type="project" value="TreeGrafter"/>
</dbReference>
<dbReference type="SUPFAM" id="SSF82866">
    <property type="entry name" value="Multidrug efflux transporter AcrB transmembrane domain"/>
    <property type="match status" value="1"/>
</dbReference>
<evidence type="ECO:0000256" key="4">
    <source>
        <dbReference type="SAM" id="Phobius"/>
    </source>
</evidence>
<dbReference type="Gene3D" id="3.60.21.10">
    <property type="match status" value="1"/>
</dbReference>
<evidence type="ECO:0000256" key="2">
    <source>
        <dbReference type="ARBA" id="ARBA00022801"/>
    </source>
</evidence>
<feature type="compositionally biased region" description="Low complexity" evidence="3">
    <location>
        <begin position="545"/>
        <end position="557"/>
    </location>
</feature>
<reference evidence="6 7" key="1">
    <citation type="submission" date="2017-08" db="EMBL/GenBank/DDBJ databases">
        <title>The complete genome sequence of Nocardiopsis gilva YIM 90087.</title>
        <authorList>
            <person name="Yin M."/>
            <person name="Tang S."/>
        </authorList>
    </citation>
    <scope>NUCLEOTIDE SEQUENCE [LARGE SCALE GENOMIC DNA]</scope>
    <source>
        <strain evidence="6 7">YIM 90087</strain>
    </source>
</reference>
<feature type="transmembrane region" description="Helical" evidence="4">
    <location>
        <begin position="82"/>
        <end position="103"/>
    </location>
</feature>
<keyword evidence="1" id="KW-0479">Metal-binding</keyword>
<dbReference type="GO" id="GO:0016020">
    <property type="term" value="C:membrane"/>
    <property type="evidence" value="ECO:0007669"/>
    <property type="project" value="GOC"/>
</dbReference>
<dbReference type="InterPro" id="IPR029052">
    <property type="entry name" value="Metallo-depent_PP-like"/>
</dbReference>
<evidence type="ECO:0000313" key="6">
    <source>
        <dbReference type="EMBL" id="ASU86461.1"/>
    </source>
</evidence>
<dbReference type="Proteomes" id="UP000215005">
    <property type="component" value="Chromosome"/>
</dbReference>
<dbReference type="OrthoDB" id="5241348at2"/>
<dbReference type="PANTHER" id="PTHR31302">
    <property type="entry name" value="TRANSMEMBRANE PROTEIN WITH METALLOPHOSPHOESTERASE DOMAIN-RELATED"/>
    <property type="match status" value="1"/>
</dbReference>
<keyword evidence="7" id="KW-1185">Reference proteome</keyword>
<dbReference type="Pfam" id="PF00149">
    <property type="entry name" value="Metallophos"/>
    <property type="match status" value="1"/>
</dbReference>
<organism evidence="6 7">
    <name type="scientific">Nocardiopsis gilva YIM 90087</name>
    <dbReference type="NCBI Taxonomy" id="1235441"/>
    <lineage>
        <taxon>Bacteria</taxon>
        <taxon>Bacillati</taxon>
        <taxon>Actinomycetota</taxon>
        <taxon>Actinomycetes</taxon>
        <taxon>Streptosporangiales</taxon>
        <taxon>Nocardiopsidaceae</taxon>
        <taxon>Nocardiopsis</taxon>
    </lineage>
</organism>
<keyword evidence="4" id="KW-0472">Membrane</keyword>
<keyword evidence="4" id="KW-1133">Transmembrane helix</keyword>
<keyword evidence="4" id="KW-0812">Transmembrane</keyword>
<dbReference type="PANTHER" id="PTHR31302:SF31">
    <property type="entry name" value="PHOSPHODIESTERASE YAEI"/>
    <property type="match status" value="1"/>
</dbReference>
<evidence type="ECO:0000259" key="5">
    <source>
        <dbReference type="Pfam" id="PF00149"/>
    </source>
</evidence>
<sequence length="583" mass="60974">MVSSASLTSSSNRVRVSSTTSPIVRYRPPLVRRRGARNVVEPRRTGNHGGVSSRLGSALTSALAPERLRSLAGRVIRLRTGLAARIAGVIAAGLLGGWLGLALGGQVMTPIGPADVNLSVSPGRGETVLDVAPLGKLAFDTHSAPLRFEAAITEIRPAAAQEVFRNPAAIDRMAQTIGSEVQHGVVLLLTRAAAAAVLGAALTALVLFRDWRRALGSALTALVTFAAAAGMAAATFNPAAVSEPRYTGLLVGAPNVVGNAADVVNRFSEYRKQLAGLVGNVSMLYEATSTLPVFEDDGTTIRVLHVADLHLNPAAWNVISSLREQFRIDIIVDSGDFTDRGSAAEDGFADEIAKLDVPYVWVRGNHDSMGTQRAVAAQPNAVVLDDEVAEVGGIVFYGAGDPRFTPDKARDNPDTDEVAAIGAEQAASIKDADPPVDVAVLHDPLQGEGFSGVVPLVLSGHGHNRWTEVRETGTRFLVQGSTGGAGLRNLAGGPDRPTPYQASVLYFDAETQRLQAWDDVTLGGLGLTSAQIERNIEQDPDRQITPAPAASGRSPSRSPSPSPPLSPTPTVSVESGSPTRSPG</sequence>
<feature type="region of interest" description="Disordered" evidence="3">
    <location>
        <begin position="1"/>
        <end position="20"/>
    </location>
</feature>
<keyword evidence="2" id="KW-0378">Hydrolase</keyword>
<feature type="compositionally biased region" description="Pro residues" evidence="3">
    <location>
        <begin position="558"/>
        <end position="567"/>
    </location>
</feature>
<feature type="region of interest" description="Disordered" evidence="3">
    <location>
        <begin position="536"/>
        <end position="583"/>
    </location>
</feature>
<protein>
    <recommendedName>
        <fullName evidence="5">Calcineurin-like phosphoesterase domain-containing protein</fullName>
    </recommendedName>
</protein>
<feature type="domain" description="Calcineurin-like phosphoesterase" evidence="5">
    <location>
        <begin position="301"/>
        <end position="463"/>
    </location>
</feature>
<name>A0A223SE88_9ACTN</name>
<dbReference type="InterPro" id="IPR004843">
    <property type="entry name" value="Calcineurin-like_PHP"/>
</dbReference>
<dbReference type="GO" id="GO:0046872">
    <property type="term" value="F:metal ion binding"/>
    <property type="evidence" value="ECO:0007669"/>
    <property type="project" value="UniProtKB-KW"/>
</dbReference>
<evidence type="ECO:0000256" key="3">
    <source>
        <dbReference type="SAM" id="MobiDB-lite"/>
    </source>
</evidence>
<accession>A0A223SE88</accession>
<dbReference type="GO" id="GO:0009245">
    <property type="term" value="P:lipid A biosynthetic process"/>
    <property type="evidence" value="ECO:0007669"/>
    <property type="project" value="TreeGrafter"/>
</dbReference>
<proteinExistence type="predicted"/>
<evidence type="ECO:0000313" key="7">
    <source>
        <dbReference type="Proteomes" id="UP000215005"/>
    </source>
</evidence>
<gene>
    <name evidence="6" type="ORF">CDO52_26865</name>
</gene>
<dbReference type="AlphaFoldDB" id="A0A223SE88"/>